<evidence type="ECO:0000313" key="1">
    <source>
        <dbReference type="EMBL" id="GAA4940815.1"/>
    </source>
</evidence>
<keyword evidence="2" id="KW-1185">Reference proteome</keyword>
<accession>A0ABP9GIT3</accession>
<gene>
    <name evidence="1" type="ORF">GCM10023314_12090</name>
</gene>
<name>A0ABP9GIT3_9FLAO</name>
<protein>
    <recommendedName>
        <fullName evidence="3">DUF4136 domain-containing protein</fullName>
    </recommendedName>
</protein>
<evidence type="ECO:0008006" key="3">
    <source>
        <dbReference type="Google" id="ProtNLM"/>
    </source>
</evidence>
<sequence length="224" mass="26278">MRYMKKLLININLYVKKIAILIFVTSLISCSSTKLITSWKNPDYYIFKPKKILVVGVTPNYELRKAFEFKLIRALNARKIKALQSAVVFETSFKDSKQTEKEIEVQVDILLSKGYDTILVSRVKGVDDNKAYSGNSPKTDYHLRRFILYYLAYQDAYFMEDYYSRYKVFNIETSIYNLKNDSDKSLVWKASFDVVDINNSNKVMESYVKKLVKTLERKKIIPTK</sequence>
<dbReference type="EMBL" id="BAABJJ010000013">
    <property type="protein sequence ID" value="GAA4940815.1"/>
    <property type="molecule type" value="Genomic_DNA"/>
</dbReference>
<organism evidence="1 2">
    <name type="scientific">Algibacter agarivorans</name>
    <dbReference type="NCBI Taxonomy" id="1109741"/>
    <lineage>
        <taxon>Bacteria</taxon>
        <taxon>Pseudomonadati</taxon>
        <taxon>Bacteroidota</taxon>
        <taxon>Flavobacteriia</taxon>
        <taxon>Flavobacteriales</taxon>
        <taxon>Flavobacteriaceae</taxon>
        <taxon>Algibacter</taxon>
    </lineage>
</organism>
<comment type="caution">
    <text evidence="1">The sequence shown here is derived from an EMBL/GenBank/DDBJ whole genome shotgun (WGS) entry which is preliminary data.</text>
</comment>
<reference evidence="2" key="1">
    <citation type="journal article" date="2019" name="Int. J. Syst. Evol. Microbiol.">
        <title>The Global Catalogue of Microorganisms (GCM) 10K type strain sequencing project: providing services to taxonomists for standard genome sequencing and annotation.</title>
        <authorList>
            <consortium name="The Broad Institute Genomics Platform"/>
            <consortium name="The Broad Institute Genome Sequencing Center for Infectious Disease"/>
            <person name="Wu L."/>
            <person name="Ma J."/>
        </authorList>
    </citation>
    <scope>NUCLEOTIDE SEQUENCE [LARGE SCALE GENOMIC DNA]</scope>
    <source>
        <strain evidence="2">JCM 18285</strain>
    </source>
</reference>
<evidence type="ECO:0000313" key="2">
    <source>
        <dbReference type="Proteomes" id="UP001501302"/>
    </source>
</evidence>
<dbReference type="Proteomes" id="UP001501302">
    <property type="component" value="Unassembled WGS sequence"/>
</dbReference>
<proteinExistence type="predicted"/>
<dbReference type="PROSITE" id="PS51257">
    <property type="entry name" value="PROKAR_LIPOPROTEIN"/>
    <property type="match status" value="1"/>
</dbReference>